<sequence length="426" mass="50320">MRFNTLKLSKMLNITINCYKKTILLLILTLLLVTFYLPFLKQQCQEIRFKKPLSRAQWGVIHANDSVRARLENKCNMFRGTWVPYPKGPYYTNESRCVIRDGQNCMKFGRPDTEFMKWRWKPDECELPLFDATRFLELLRGKSMAFVGDSVARNQMESLGCLLSHVTDFIDESNSKDSRYRHWFYTDYNFTLTFLWTTHLVKAHGADTSSINSIDLYLDEVDDAWATRVEDCDYVIISSGNWFYKQLTYYEKHKVVGCSQCMEKNMKDLTMYYGYRRAFQTAFRTLLDLQNFKGTVFLRTFSPAHFEAEERGGRGSCVRTRLFTRQELKFDWYVWLLHMIQLEQYWAAKREGKGRRGLQFRLMDVTEAMRLRPDGHPNHYGHSPKKKQWLADCIHWCLPGPIDMWNELLLQMLNTDEGESDGEGVS</sequence>
<evidence type="ECO:0000256" key="2">
    <source>
        <dbReference type="ARBA" id="ARBA00007727"/>
    </source>
</evidence>
<dbReference type="GO" id="GO:0016413">
    <property type="term" value="F:O-acetyltransferase activity"/>
    <property type="evidence" value="ECO:0007669"/>
    <property type="project" value="InterPro"/>
</dbReference>
<comment type="caution">
    <text evidence="10">The sequence shown here is derived from an EMBL/GenBank/DDBJ whole genome shotgun (WGS) entry which is preliminary data.</text>
</comment>
<evidence type="ECO:0000256" key="4">
    <source>
        <dbReference type="ARBA" id="ARBA00022968"/>
    </source>
</evidence>
<evidence type="ECO:0000256" key="3">
    <source>
        <dbReference type="ARBA" id="ARBA00022692"/>
    </source>
</evidence>
<evidence type="ECO:0000313" key="11">
    <source>
        <dbReference type="Proteomes" id="UP000585474"/>
    </source>
</evidence>
<comment type="subcellular location">
    <subcellularLocation>
        <location evidence="1">Membrane</location>
        <topology evidence="1">Single-pass membrane protein</topology>
    </subcellularLocation>
</comment>
<keyword evidence="11" id="KW-1185">Reference proteome</keyword>
<dbReference type="GO" id="GO:0005794">
    <property type="term" value="C:Golgi apparatus"/>
    <property type="evidence" value="ECO:0007669"/>
    <property type="project" value="TreeGrafter"/>
</dbReference>
<evidence type="ECO:0000256" key="1">
    <source>
        <dbReference type="ARBA" id="ARBA00004167"/>
    </source>
</evidence>
<feature type="domain" description="Trichome birefringence-like C-terminal" evidence="8">
    <location>
        <begin position="127"/>
        <end position="412"/>
    </location>
</feature>
<name>A0A7J0E301_9ERIC</name>
<organism evidence="10 11">
    <name type="scientific">Actinidia rufa</name>
    <dbReference type="NCBI Taxonomy" id="165716"/>
    <lineage>
        <taxon>Eukaryota</taxon>
        <taxon>Viridiplantae</taxon>
        <taxon>Streptophyta</taxon>
        <taxon>Embryophyta</taxon>
        <taxon>Tracheophyta</taxon>
        <taxon>Spermatophyta</taxon>
        <taxon>Magnoliopsida</taxon>
        <taxon>eudicotyledons</taxon>
        <taxon>Gunneridae</taxon>
        <taxon>Pentapetalae</taxon>
        <taxon>asterids</taxon>
        <taxon>Ericales</taxon>
        <taxon>Actinidiaceae</taxon>
        <taxon>Actinidia</taxon>
    </lineage>
</organism>
<dbReference type="OrthoDB" id="630188at2759"/>
<keyword evidence="6 7" id="KW-0472">Membrane</keyword>
<reference evidence="10 11" key="1">
    <citation type="submission" date="2019-07" db="EMBL/GenBank/DDBJ databases">
        <title>De Novo Assembly of kiwifruit Actinidia rufa.</title>
        <authorList>
            <person name="Sugita-Konishi S."/>
            <person name="Sato K."/>
            <person name="Mori E."/>
            <person name="Abe Y."/>
            <person name="Kisaki G."/>
            <person name="Hamano K."/>
            <person name="Suezawa K."/>
            <person name="Otani M."/>
            <person name="Fukuda T."/>
            <person name="Manabe T."/>
            <person name="Gomi K."/>
            <person name="Tabuchi M."/>
            <person name="Akimitsu K."/>
            <person name="Kataoka I."/>
        </authorList>
    </citation>
    <scope>NUCLEOTIDE SEQUENCE [LARGE SCALE GENOMIC DNA]</scope>
    <source>
        <strain evidence="11">cv. Fuchu</strain>
    </source>
</reference>
<feature type="transmembrane region" description="Helical" evidence="7">
    <location>
        <begin position="21"/>
        <end position="40"/>
    </location>
</feature>
<evidence type="ECO:0000256" key="5">
    <source>
        <dbReference type="ARBA" id="ARBA00022989"/>
    </source>
</evidence>
<accession>A0A7J0E301</accession>
<dbReference type="InterPro" id="IPR029962">
    <property type="entry name" value="TBL"/>
</dbReference>
<evidence type="ECO:0000313" key="10">
    <source>
        <dbReference type="EMBL" id="GFY80622.1"/>
    </source>
</evidence>
<keyword evidence="4" id="KW-0735">Signal-anchor</keyword>
<evidence type="ECO:0000259" key="8">
    <source>
        <dbReference type="Pfam" id="PF13839"/>
    </source>
</evidence>
<feature type="domain" description="Trichome birefringence-like N-terminal" evidence="9">
    <location>
        <begin position="74"/>
        <end position="126"/>
    </location>
</feature>
<keyword evidence="5 7" id="KW-1133">Transmembrane helix</keyword>
<dbReference type="PANTHER" id="PTHR32285">
    <property type="entry name" value="PROTEIN TRICHOME BIREFRINGENCE-LIKE 9-RELATED"/>
    <property type="match status" value="1"/>
</dbReference>
<dbReference type="Pfam" id="PF14416">
    <property type="entry name" value="PMR5N"/>
    <property type="match status" value="1"/>
</dbReference>
<evidence type="ECO:0000259" key="9">
    <source>
        <dbReference type="Pfam" id="PF14416"/>
    </source>
</evidence>
<proteinExistence type="inferred from homology"/>
<dbReference type="EMBL" id="BJWL01000001">
    <property type="protein sequence ID" value="GFY80622.1"/>
    <property type="molecule type" value="Genomic_DNA"/>
</dbReference>
<comment type="similarity">
    <text evidence="2">Belongs to the PC-esterase family. TBL subfamily.</text>
</comment>
<gene>
    <name evidence="10" type="ORF">Acr_01g0004310</name>
</gene>
<evidence type="ECO:0000256" key="6">
    <source>
        <dbReference type="ARBA" id="ARBA00023136"/>
    </source>
</evidence>
<dbReference type="Proteomes" id="UP000585474">
    <property type="component" value="Unassembled WGS sequence"/>
</dbReference>
<protein>
    <submittedName>
        <fullName evidence="10">Similar to TRICHOME BIREFRINGENCE-LIKE 19</fullName>
    </submittedName>
</protein>
<dbReference type="PANTHER" id="PTHR32285:SF13">
    <property type="entry name" value="TRICHOME BIREFRINGENCE-LIKE N-TERMINAL DOMAIN-CONTAINING PROTEIN"/>
    <property type="match status" value="1"/>
</dbReference>
<dbReference type="InterPro" id="IPR025846">
    <property type="entry name" value="TBL_N"/>
</dbReference>
<keyword evidence="3 7" id="KW-0812">Transmembrane</keyword>
<evidence type="ECO:0000256" key="7">
    <source>
        <dbReference type="SAM" id="Phobius"/>
    </source>
</evidence>
<dbReference type="Pfam" id="PF13839">
    <property type="entry name" value="PC-Esterase"/>
    <property type="match status" value="1"/>
</dbReference>
<dbReference type="GO" id="GO:0016020">
    <property type="term" value="C:membrane"/>
    <property type="evidence" value="ECO:0007669"/>
    <property type="project" value="UniProtKB-SubCell"/>
</dbReference>
<dbReference type="InterPro" id="IPR026057">
    <property type="entry name" value="TBL_C"/>
</dbReference>
<dbReference type="AlphaFoldDB" id="A0A7J0E301"/>